<evidence type="ECO:0000256" key="1">
    <source>
        <dbReference type="SAM" id="SignalP"/>
    </source>
</evidence>
<keyword evidence="3" id="KW-1185">Reference proteome</keyword>
<dbReference type="RefSeq" id="WP_133574067.1">
    <property type="nucleotide sequence ID" value="NZ_SNYC01000003.1"/>
</dbReference>
<dbReference type="EMBL" id="SNYC01000003">
    <property type="protein sequence ID" value="TDQ10948.1"/>
    <property type="molecule type" value="Genomic_DNA"/>
</dbReference>
<protein>
    <submittedName>
        <fullName evidence="2">Uncharacterized protein DUF4861</fullName>
    </submittedName>
</protein>
<feature type="signal peptide" evidence="1">
    <location>
        <begin position="1"/>
        <end position="19"/>
    </location>
</feature>
<sequence length="375" mass="42078">MKKSMFLLLWGLVLCTALTAQTISINLTNPGNFSRNKEVVSINWKDLVSKDPKLKADNFKVIDAATKKEVPFQLEYKGLNTVQNLLVQVTIGPDQVIRLTLIPGKPSIFPVAAFGRYVPERMDDFAWENDKMAFRAYGKALESTKENAFGMDVWAKRTDKMIINDWYKTGDYHKDHGDGLDYYSVGFTLGAGDIAPYINQSIIFSKNYRTWKVLDQGPLRFTFQLGYEDWNVDGKMVKVLKTILLDAGSQLNRVEAVYSFSGAADLPVVMGIVKRKDPGSVMMNEVDGIMGYWEPQHGDDGTIGVGVLSLQKPAMMSAENGHLLTHSSAKNGEPVVYYSGAAWSKSTDIKTAEQWFRYLNSFQLKLEKPVVVRVQ</sequence>
<comment type="caution">
    <text evidence="2">The sequence shown here is derived from an EMBL/GenBank/DDBJ whole genome shotgun (WGS) entry which is preliminary data.</text>
</comment>
<accession>A0A4R6T065</accession>
<dbReference type="InterPro" id="IPR032342">
    <property type="entry name" value="DUF4861"/>
</dbReference>
<organism evidence="2 3">
    <name type="scientific">Pedobacter metabolipauper</name>
    <dbReference type="NCBI Taxonomy" id="425513"/>
    <lineage>
        <taxon>Bacteria</taxon>
        <taxon>Pseudomonadati</taxon>
        <taxon>Bacteroidota</taxon>
        <taxon>Sphingobacteriia</taxon>
        <taxon>Sphingobacteriales</taxon>
        <taxon>Sphingobacteriaceae</taxon>
        <taxon>Pedobacter</taxon>
    </lineage>
</organism>
<dbReference type="OrthoDB" id="9800230at2"/>
<dbReference type="Proteomes" id="UP000295620">
    <property type="component" value="Unassembled WGS sequence"/>
</dbReference>
<dbReference type="AlphaFoldDB" id="A0A4R6T065"/>
<proteinExistence type="predicted"/>
<dbReference type="Pfam" id="PF16153">
    <property type="entry name" value="DUF4861"/>
    <property type="match status" value="1"/>
</dbReference>
<keyword evidence="1" id="KW-0732">Signal</keyword>
<gene>
    <name evidence="2" type="ORF">ATK78_0058</name>
</gene>
<reference evidence="2 3" key="1">
    <citation type="submission" date="2019-03" db="EMBL/GenBank/DDBJ databases">
        <title>Genomic Encyclopedia of Archaeal and Bacterial Type Strains, Phase II (KMG-II): from individual species to whole genera.</title>
        <authorList>
            <person name="Goeker M."/>
        </authorList>
    </citation>
    <scope>NUCLEOTIDE SEQUENCE [LARGE SCALE GENOMIC DNA]</scope>
    <source>
        <strain evidence="2 3">DSM 19035</strain>
    </source>
</reference>
<feature type="chain" id="PRO_5020489803" evidence="1">
    <location>
        <begin position="20"/>
        <end position="375"/>
    </location>
</feature>
<evidence type="ECO:0000313" key="2">
    <source>
        <dbReference type="EMBL" id="TDQ10948.1"/>
    </source>
</evidence>
<evidence type="ECO:0000313" key="3">
    <source>
        <dbReference type="Proteomes" id="UP000295620"/>
    </source>
</evidence>
<name>A0A4R6T065_9SPHI</name>